<dbReference type="CDD" id="cd00211">
    <property type="entry name" value="PTS_IIA_fru"/>
    <property type="match status" value="1"/>
</dbReference>
<gene>
    <name evidence="2" type="ORF">MUN89_20615</name>
</gene>
<evidence type="ECO:0000313" key="2">
    <source>
        <dbReference type="EMBL" id="UOQ44226.1"/>
    </source>
</evidence>
<evidence type="ECO:0000259" key="1">
    <source>
        <dbReference type="PROSITE" id="PS51094"/>
    </source>
</evidence>
<dbReference type="RefSeq" id="WP_244710013.1">
    <property type="nucleotide sequence ID" value="NZ_CP095073.1"/>
</dbReference>
<proteinExistence type="predicted"/>
<organism evidence="2 3">
    <name type="scientific">Halobacillus salinarum</name>
    <dbReference type="NCBI Taxonomy" id="2932257"/>
    <lineage>
        <taxon>Bacteria</taxon>
        <taxon>Bacillati</taxon>
        <taxon>Bacillota</taxon>
        <taxon>Bacilli</taxon>
        <taxon>Bacillales</taxon>
        <taxon>Bacillaceae</taxon>
        <taxon>Halobacillus</taxon>
    </lineage>
</organism>
<dbReference type="PANTHER" id="PTHR47738:SF3">
    <property type="entry name" value="PHOSPHOTRANSFERASE SYSTEM MANNITOL_FRUCTOSE-SPECIFIC IIA DOMAIN CONTAINING PROTEIN"/>
    <property type="match status" value="1"/>
</dbReference>
<reference evidence="2 3" key="1">
    <citation type="submission" date="2022-04" db="EMBL/GenBank/DDBJ databases">
        <title>Halobacillus sp. isolated from saltern.</title>
        <authorList>
            <person name="Won M."/>
            <person name="Lee C.-M."/>
            <person name="Woen H.-Y."/>
            <person name="Kwon S.-W."/>
        </authorList>
    </citation>
    <scope>NUCLEOTIDE SEQUENCE [LARGE SCALE GENOMIC DNA]</scope>
    <source>
        <strain evidence="2 3">SSBR10-3</strain>
    </source>
</reference>
<dbReference type="EMBL" id="CP095073">
    <property type="protein sequence ID" value="UOQ44226.1"/>
    <property type="molecule type" value="Genomic_DNA"/>
</dbReference>
<keyword evidence="2" id="KW-0813">Transport</keyword>
<feature type="domain" description="PTS EIIA type-2" evidence="1">
    <location>
        <begin position="1"/>
        <end position="145"/>
    </location>
</feature>
<sequence>MDVIVNPKLRVKDSKEAIERLGGQMLDAGYVKDSYINAVLQREEVLPTGLKTGETNVAIPHTDVTHVNRSALCMATLFEPITFRLMEDPEQKIEVFLVFLLAVSEPEEQTQLLKNLISIFQNKELLSEMINTDNEKTLKQNLQSSLIMV</sequence>
<dbReference type="SUPFAM" id="SSF55804">
    <property type="entry name" value="Phoshotransferase/anion transport protein"/>
    <property type="match status" value="1"/>
</dbReference>
<dbReference type="PANTHER" id="PTHR47738">
    <property type="entry name" value="PTS SYSTEM FRUCTOSE-LIKE EIIA COMPONENT-RELATED"/>
    <property type="match status" value="1"/>
</dbReference>
<dbReference type="InterPro" id="IPR051541">
    <property type="entry name" value="PTS_SugarTrans_NitroReg"/>
</dbReference>
<keyword evidence="2" id="KW-0762">Sugar transport</keyword>
<evidence type="ECO:0000313" key="3">
    <source>
        <dbReference type="Proteomes" id="UP000831787"/>
    </source>
</evidence>
<protein>
    <submittedName>
        <fullName evidence="2">PTS sugar transporter subunit IIA</fullName>
    </submittedName>
</protein>
<dbReference type="InterPro" id="IPR016152">
    <property type="entry name" value="PTrfase/Anion_transptr"/>
</dbReference>
<accession>A0ABY4EIB7</accession>
<dbReference type="Proteomes" id="UP000831787">
    <property type="component" value="Chromosome"/>
</dbReference>
<name>A0ABY4EIB7_9BACI</name>
<keyword evidence="3" id="KW-1185">Reference proteome</keyword>
<dbReference type="Pfam" id="PF00359">
    <property type="entry name" value="PTS_EIIA_2"/>
    <property type="match status" value="1"/>
</dbReference>
<dbReference type="Gene3D" id="3.40.930.10">
    <property type="entry name" value="Mannitol-specific EII, Chain A"/>
    <property type="match status" value="1"/>
</dbReference>
<dbReference type="PROSITE" id="PS51094">
    <property type="entry name" value="PTS_EIIA_TYPE_2"/>
    <property type="match status" value="1"/>
</dbReference>
<dbReference type="InterPro" id="IPR002178">
    <property type="entry name" value="PTS_EIIA_type-2_dom"/>
</dbReference>